<dbReference type="Proteomes" id="UP000277326">
    <property type="component" value="Unassembled WGS sequence"/>
</dbReference>
<evidence type="ECO:0000256" key="1">
    <source>
        <dbReference type="SAM" id="MobiDB-lite"/>
    </source>
</evidence>
<dbReference type="EMBL" id="REFS01000003">
    <property type="protein sequence ID" value="RMB18508.1"/>
    <property type="molecule type" value="Genomic_DNA"/>
</dbReference>
<dbReference type="RefSeq" id="WP_121920581.1">
    <property type="nucleotide sequence ID" value="NZ_CP034145.1"/>
</dbReference>
<evidence type="ECO:0000313" key="4">
    <source>
        <dbReference type="Proteomes" id="UP000277326"/>
    </source>
</evidence>
<reference evidence="3 4" key="1">
    <citation type="journal article" date="2015" name="Stand. Genomic Sci.">
        <title>Genomic Encyclopedia of Bacterial and Archaeal Type Strains, Phase III: the genomes of soil and plant-associated and newly described type strains.</title>
        <authorList>
            <person name="Whitman W.B."/>
            <person name="Woyke T."/>
            <person name="Klenk H.P."/>
            <person name="Zhou Y."/>
            <person name="Lilburn T.G."/>
            <person name="Beck B.J."/>
            <person name="De Vos P."/>
            <person name="Vandamme P."/>
            <person name="Eisen J.A."/>
            <person name="Garrity G."/>
            <person name="Hugenholtz P."/>
            <person name="Kyrpides N.C."/>
        </authorList>
    </citation>
    <scope>NUCLEOTIDE SEQUENCE [LARGE SCALE GENOMIC DNA]</scope>
    <source>
        <strain evidence="3 4">CGMCC 1.10124</strain>
    </source>
</reference>
<feature type="region of interest" description="Disordered" evidence="1">
    <location>
        <begin position="177"/>
        <end position="198"/>
    </location>
</feature>
<keyword evidence="5" id="KW-1185">Reference proteome</keyword>
<gene>
    <name evidence="3" type="ORF">ATH50_1969</name>
    <name evidence="2" type="ORF">DU502_12055</name>
</gene>
<reference evidence="3" key="3">
    <citation type="submission" date="2018-10" db="EMBL/GenBank/DDBJ databases">
        <authorList>
            <person name="Whitman W."/>
            <person name="Huntemann M."/>
            <person name="Clum A."/>
            <person name="Pillay M."/>
            <person name="Palaniappan K."/>
            <person name="Varghese N."/>
            <person name="Mikhailova N."/>
            <person name="Stamatis D."/>
            <person name="Reddy T."/>
            <person name="Daum C."/>
            <person name="Shapiro N."/>
            <person name="Ivanova N."/>
            <person name="Kyrpides N."/>
            <person name="Woyke T."/>
        </authorList>
    </citation>
    <scope>NUCLEOTIDE SEQUENCE</scope>
    <source>
        <strain evidence="3">CGMCC 1.10124</strain>
    </source>
</reference>
<protein>
    <submittedName>
        <fullName evidence="3">Uncharacterized protein</fullName>
    </submittedName>
</protein>
<accession>A0A3M0DAC8</accession>
<dbReference type="GeneID" id="38472031"/>
<proteinExistence type="predicted"/>
<sequence length="198" mass="20773">MASLASSVVVSAAVLAGAGIATAATTDTVVGRGGLSQFAAKVRTRPRETLAPIALLASVLLFNKVVRDLSPEVSRLVGWNVTGTIYALEGAFVATLQSVATPSLTALFSGATKEVESGNETTVVQSVDLVEILDQRCVSATVLDTGRKSVSSDGSASGCGSPTRHRAIRTFTNWHRYDRPPVAHPRVQLQRPRGSDSR</sequence>
<evidence type="ECO:0000313" key="3">
    <source>
        <dbReference type="EMBL" id="RMB18508.1"/>
    </source>
</evidence>
<dbReference type="OrthoDB" id="329477at2157"/>
<dbReference type="Proteomes" id="UP000282007">
    <property type="component" value="Chromosome"/>
</dbReference>
<dbReference type="AlphaFoldDB" id="A0A3M0DAC8"/>
<evidence type="ECO:0000313" key="2">
    <source>
        <dbReference type="EMBL" id="AZH26047.1"/>
    </source>
</evidence>
<organism evidence="3 4">
    <name type="scientific">Haloplanus aerogenes</name>
    <dbReference type="NCBI Taxonomy" id="660522"/>
    <lineage>
        <taxon>Archaea</taxon>
        <taxon>Methanobacteriati</taxon>
        <taxon>Methanobacteriota</taxon>
        <taxon>Stenosarchaea group</taxon>
        <taxon>Halobacteria</taxon>
        <taxon>Halobacteriales</taxon>
        <taxon>Haloferacaceae</taxon>
        <taxon>Haloplanus</taxon>
    </lineage>
</organism>
<reference evidence="2 5" key="2">
    <citation type="submission" date="2018-07" db="EMBL/GenBank/DDBJ databases">
        <title>Genome sequences of Haloplanus aerogenes JCM 16430T.</title>
        <authorList>
            <person name="Kim Y.B."/>
            <person name="Roh S.W."/>
        </authorList>
    </citation>
    <scope>NUCLEOTIDE SEQUENCE [LARGE SCALE GENOMIC DNA]</scope>
    <source>
        <strain evidence="2 5">JCM 16430</strain>
    </source>
</reference>
<evidence type="ECO:0000313" key="5">
    <source>
        <dbReference type="Proteomes" id="UP000282007"/>
    </source>
</evidence>
<dbReference type="KEGG" id="haer:DU502_12055"/>
<name>A0A3M0DAC8_9EURY</name>
<dbReference type="EMBL" id="CP034145">
    <property type="protein sequence ID" value="AZH26047.1"/>
    <property type="molecule type" value="Genomic_DNA"/>
</dbReference>